<gene>
    <name evidence="9" type="ORF">RD110_05390</name>
</gene>
<dbReference type="KEGG" id="rhy:RD110_05390"/>
<feature type="transmembrane region" description="Helical" evidence="7">
    <location>
        <begin position="293"/>
        <end position="313"/>
    </location>
</feature>
<reference evidence="9 10" key="1">
    <citation type="submission" date="2017-01" db="EMBL/GenBank/DDBJ databases">
        <authorList>
            <person name="Mah S.A."/>
            <person name="Swanson W.J."/>
            <person name="Moy G.W."/>
            <person name="Vacquier V.D."/>
        </authorList>
    </citation>
    <scope>NUCLEOTIDE SEQUENCE [LARGE SCALE GENOMIC DNA]</scope>
    <source>
        <strain evidence="9 10">DCY110</strain>
    </source>
</reference>
<dbReference type="Gene3D" id="1.20.1540.10">
    <property type="entry name" value="Rhomboid-like"/>
    <property type="match status" value="1"/>
</dbReference>
<feature type="transmembrane region" description="Helical" evidence="7">
    <location>
        <begin position="57"/>
        <end position="76"/>
    </location>
</feature>
<organism evidence="9 10">
    <name type="scientific">Rhodoferax koreensis</name>
    <dbReference type="NCBI Taxonomy" id="1842727"/>
    <lineage>
        <taxon>Bacteria</taxon>
        <taxon>Pseudomonadati</taxon>
        <taxon>Pseudomonadota</taxon>
        <taxon>Betaproteobacteria</taxon>
        <taxon>Burkholderiales</taxon>
        <taxon>Comamonadaceae</taxon>
        <taxon>Rhodoferax</taxon>
    </lineage>
</organism>
<dbReference type="InterPro" id="IPR050925">
    <property type="entry name" value="Rhomboid_protease_S54"/>
</dbReference>
<dbReference type="OrthoDB" id="9778341at2"/>
<feature type="transmembrane region" description="Helical" evidence="7">
    <location>
        <begin position="206"/>
        <end position="224"/>
    </location>
</feature>
<dbReference type="PANTHER" id="PTHR43731">
    <property type="entry name" value="RHOMBOID PROTEASE"/>
    <property type="match status" value="1"/>
</dbReference>
<keyword evidence="5 7" id="KW-1133">Transmembrane helix</keyword>
<dbReference type="RefSeq" id="WP_076197393.1">
    <property type="nucleotide sequence ID" value="NZ_CP019236.1"/>
</dbReference>
<evidence type="ECO:0000259" key="8">
    <source>
        <dbReference type="Pfam" id="PF01694"/>
    </source>
</evidence>
<dbReference type="InterPro" id="IPR035952">
    <property type="entry name" value="Rhomboid-like_sf"/>
</dbReference>
<feature type="transmembrane region" description="Helical" evidence="7">
    <location>
        <begin position="405"/>
        <end position="423"/>
    </location>
</feature>
<comment type="similarity">
    <text evidence="2">Belongs to the peptidase S54 family.</text>
</comment>
<name>A0A1P8JSI7_9BURK</name>
<dbReference type="PANTHER" id="PTHR43731:SF14">
    <property type="entry name" value="PRESENILIN-ASSOCIATED RHOMBOID-LIKE PROTEIN, MITOCHONDRIAL"/>
    <property type="match status" value="1"/>
</dbReference>
<protein>
    <recommendedName>
        <fullName evidence="8">Peptidase S54 rhomboid domain-containing protein</fullName>
    </recommendedName>
</protein>
<sequence>MVLNPSPVSGPAAATVVFLPTLRRQSLLLAVLTALFGGLLSQSLVEAMRGTGSQWLGVAAGCAALVTLWLAARLVHQAIGRQPVLRLDARGIGSTQLPAATNPLAWDWLEDAELDRAHGGQLRLVLRPDPARPDRRHFLSGRNPARPVINLHMLTPEQQDEAFDAIHRRLAPLRAAAGLGEAASLVQARATAQFEHELDRLTPHTWALYLVVATNVAVWGLQLADGISPTTPKPAQLHQWGANSAAAVLLDREYWRLLTAPFLHGGASHLGFNMLALWAAGRQLSRLLGNAQFGLVYLATALCGSVASLHSAGQSSVSVGASGAVFGVLGALLAASLQYRHRLPPHDSRRLWAGLGLFVVYSLAYGFTQSNVDNAAHVGGLVAGLLLGLLLKGRFDLAAAGQRPAYAGLAMAGTAAAVVFGVMTTPVPQVWPGAIYEAQESLRVITPQFHAVFQGLELAGQRRQQGQINRRQYLAYAEQVAAPQCQRIAARLRQLRVPQWDNTGQAVQLYRRMCEIMAESIGLELRKAREGAYAPADLDARMRVLADEMTGLARRLNGIARQSPAAPQGR</sequence>
<dbReference type="AlphaFoldDB" id="A0A1P8JSI7"/>
<dbReference type="Proteomes" id="UP000186609">
    <property type="component" value="Chromosome"/>
</dbReference>
<evidence type="ECO:0000256" key="7">
    <source>
        <dbReference type="SAM" id="Phobius"/>
    </source>
</evidence>
<evidence type="ECO:0000256" key="5">
    <source>
        <dbReference type="ARBA" id="ARBA00022989"/>
    </source>
</evidence>
<evidence type="ECO:0000256" key="4">
    <source>
        <dbReference type="ARBA" id="ARBA00022801"/>
    </source>
</evidence>
<evidence type="ECO:0000256" key="1">
    <source>
        <dbReference type="ARBA" id="ARBA00004141"/>
    </source>
</evidence>
<feature type="transmembrane region" description="Helical" evidence="7">
    <location>
        <begin position="262"/>
        <end position="281"/>
    </location>
</feature>
<feature type="transmembrane region" description="Helical" evidence="7">
    <location>
        <begin position="374"/>
        <end position="393"/>
    </location>
</feature>
<dbReference type="EMBL" id="CP019236">
    <property type="protein sequence ID" value="APW36695.1"/>
    <property type="molecule type" value="Genomic_DNA"/>
</dbReference>
<keyword evidence="4" id="KW-0378">Hydrolase</keyword>
<feature type="transmembrane region" description="Helical" evidence="7">
    <location>
        <begin position="319"/>
        <end position="339"/>
    </location>
</feature>
<evidence type="ECO:0000256" key="6">
    <source>
        <dbReference type="ARBA" id="ARBA00023136"/>
    </source>
</evidence>
<keyword evidence="10" id="KW-1185">Reference proteome</keyword>
<dbReference type="SUPFAM" id="SSF144091">
    <property type="entry name" value="Rhomboid-like"/>
    <property type="match status" value="1"/>
</dbReference>
<feature type="domain" description="Peptidase S54 rhomboid" evidence="8">
    <location>
        <begin position="252"/>
        <end position="391"/>
    </location>
</feature>
<dbReference type="Pfam" id="PF01694">
    <property type="entry name" value="Rhomboid"/>
    <property type="match status" value="1"/>
</dbReference>
<keyword evidence="6 7" id="KW-0472">Membrane</keyword>
<dbReference type="InterPro" id="IPR022764">
    <property type="entry name" value="Peptidase_S54_rhomboid_dom"/>
</dbReference>
<feature type="transmembrane region" description="Helical" evidence="7">
    <location>
        <begin position="27"/>
        <end position="45"/>
    </location>
</feature>
<evidence type="ECO:0000313" key="10">
    <source>
        <dbReference type="Proteomes" id="UP000186609"/>
    </source>
</evidence>
<proteinExistence type="inferred from homology"/>
<evidence type="ECO:0000256" key="3">
    <source>
        <dbReference type="ARBA" id="ARBA00022692"/>
    </source>
</evidence>
<dbReference type="GO" id="GO:0016020">
    <property type="term" value="C:membrane"/>
    <property type="evidence" value="ECO:0007669"/>
    <property type="project" value="UniProtKB-SubCell"/>
</dbReference>
<evidence type="ECO:0000256" key="2">
    <source>
        <dbReference type="ARBA" id="ARBA00009045"/>
    </source>
</evidence>
<accession>A0A1P8JSI7</accession>
<dbReference type="STRING" id="1842727.RD110_05390"/>
<feature type="transmembrane region" description="Helical" evidence="7">
    <location>
        <begin position="351"/>
        <end position="368"/>
    </location>
</feature>
<evidence type="ECO:0000313" key="9">
    <source>
        <dbReference type="EMBL" id="APW36695.1"/>
    </source>
</evidence>
<keyword evidence="3 7" id="KW-0812">Transmembrane</keyword>
<comment type="subcellular location">
    <subcellularLocation>
        <location evidence="1">Membrane</location>
        <topology evidence="1">Multi-pass membrane protein</topology>
    </subcellularLocation>
</comment>
<dbReference type="GO" id="GO:0004252">
    <property type="term" value="F:serine-type endopeptidase activity"/>
    <property type="evidence" value="ECO:0007669"/>
    <property type="project" value="InterPro"/>
</dbReference>